<keyword evidence="1" id="KW-1133">Transmembrane helix</keyword>
<dbReference type="EMBL" id="JBHSAY010000035">
    <property type="protein sequence ID" value="MFC4136882.1"/>
    <property type="molecule type" value="Genomic_DNA"/>
</dbReference>
<comment type="caution">
    <text evidence="2">The sequence shown here is derived from an EMBL/GenBank/DDBJ whole genome shotgun (WGS) entry which is preliminary data.</text>
</comment>
<evidence type="ECO:0000313" key="2">
    <source>
        <dbReference type="EMBL" id="MFC4136882.1"/>
    </source>
</evidence>
<organism evidence="2 3">
    <name type="scientific">Hamadaea flava</name>
    <dbReference type="NCBI Taxonomy" id="1742688"/>
    <lineage>
        <taxon>Bacteria</taxon>
        <taxon>Bacillati</taxon>
        <taxon>Actinomycetota</taxon>
        <taxon>Actinomycetes</taxon>
        <taxon>Micromonosporales</taxon>
        <taxon>Micromonosporaceae</taxon>
        <taxon>Hamadaea</taxon>
    </lineage>
</organism>
<evidence type="ECO:0000256" key="1">
    <source>
        <dbReference type="SAM" id="Phobius"/>
    </source>
</evidence>
<dbReference type="RefSeq" id="WP_253762042.1">
    <property type="nucleotide sequence ID" value="NZ_JAMZDZ010000001.1"/>
</dbReference>
<gene>
    <name evidence="2" type="ORF">ACFOZ4_40290</name>
</gene>
<feature type="transmembrane region" description="Helical" evidence="1">
    <location>
        <begin position="38"/>
        <end position="59"/>
    </location>
</feature>
<evidence type="ECO:0000313" key="3">
    <source>
        <dbReference type="Proteomes" id="UP001595816"/>
    </source>
</evidence>
<name>A0ABV8M0N7_9ACTN</name>
<keyword evidence="1" id="KW-0472">Membrane</keyword>
<keyword evidence="3" id="KW-1185">Reference proteome</keyword>
<proteinExistence type="predicted"/>
<accession>A0ABV8M0N7</accession>
<reference evidence="3" key="1">
    <citation type="journal article" date="2019" name="Int. J. Syst. Evol. Microbiol.">
        <title>The Global Catalogue of Microorganisms (GCM) 10K type strain sequencing project: providing services to taxonomists for standard genome sequencing and annotation.</title>
        <authorList>
            <consortium name="The Broad Institute Genomics Platform"/>
            <consortium name="The Broad Institute Genome Sequencing Center for Infectious Disease"/>
            <person name="Wu L."/>
            <person name="Ma J."/>
        </authorList>
    </citation>
    <scope>NUCLEOTIDE SEQUENCE [LARGE SCALE GENOMIC DNA]</scope>
    <source>
        <strain evidence="3">CGMCC 4.7289</strain>
    </source>
</reference>
<dbReference type="Proteomes" id="UP001595816">
    <property type="component" value="Unassembled WGS sequence"/>
</dbReference>
<protein>
    <submittedName>
        <fullName evidence="2">Uncharacterized protein</fullName>
    </submittedName>
</protein>
<keyword evidence="1" id="KW-0812">Transmembrane</keyword>
<sequence>MLDPTPDASIAIDLDQARRPAGPGRWARFRSRRLPMELVVVLVLGGVLAGMAGMGLWAARQWVRTQSAQVSVFATVAGINSGYGESGRMVIEGTVAVMNGGPLPVHVTGVGEDAALVLQGNQRIIPHATAWFPARATVSCVDSTAPVSMTAELVVIPSDGRRHLTAVVLPLTGSVWSDPLARACGANLLG</sequence>